<comment type="caution">
    <text evidence="1">The sequence shown here is derived from an EMBL/GenBank/DDBJ whole genome shotgun (WGS) entry which is preliminary data.</text>
</comment>
<reference evidence="1 2" key="1">
    <citation type="submission" date="2023-07" db="EMBL/GenBank/DDBJ databases">
        <title>Sorghum-associated microbial communities from plants grown in Nebraska, USA.</title>
        <authorList>
            <person name="Schachtman D."/>
        </authorList>
    </citation>
    <scope>NUCLEOTIDE SEQUENCE [LARGE SCALE GENOMIC DNA]</scope>
    <source>
        <strain evidence="1 2">BE313</strain>
    </source>
</reference>
<keyword evidence="2" id="KW-1185">Reference proteome</keyword>
<dbReference type="RefSeq" id="WP_116607338.1">
    <property type="nucleotide sequence ID" value="NZ_JAVDXT010000004.1"/>
</dbReference>
<accession>A0ABU2CCT8</accession>
<dbReference type="InterPro" id="IPR021317">
    <property type="entry name" value="DUF2917"/>
</dbReference>
<proteinExistence type="predicted"/>
<gene>
    <name evidence="1" type="ORF">J2X19_003800</name>
</gene>
<dbReference type="Proteomes" id="UP001180487">
    <property type="component" value="Unassembled WGS sequence"/>
</dbReference>
<name>A0ABU2CCT8_9BURK</name>
<sequence>MSATLALQSSPSASALTECWKLDAGHATTLQPHQAGVFRVTQGKVWATLDGPHTGHTMVLGDHILEAGDTLRLQAGQRMVIESWYLGEGASQAEPAYFSWEAATEAVWDGRQEAASAGAQWRGGVVQPGRDLALALRSAATAAGRLAMGLVGLGDHLVAGRGRTVRADCY</sequence>
<evidence type="ECO:0008006" key="3">
    <source>
        <dbReference type="Google" id="ProtNLM"/>
    </source>
</evidence>
<organism evidence="1 2">
    <name type="scientific">Rhodoferax ferrireducens</name>
    <dbReference type="NCBI Taxonomy" id="192843"/>
    <lineage>
        <taxon>Bacteria</taxon>
        <taxon>Pseudomonadati</taxon>
        <taxon>Pseudomonadota</taxon>
        <taxon>Betaproteobacteria</taxon>
        <taxon>Burkholderiales</taxon>
        <taxon>Comamonadaceae</taxon>
        <taxon>Rhodoferax</taxon>
    </lineage>
</organism>
<evidence type="ECO:0000313" key="1">
    <source>
        <dbReference type="EMBL" id="MDR7379106.1"/>
    </source>
</evidence>
<dbReference type="EMBL" id="JAVDXT010000004">
    <property type="protein sequence ID" value="MDR7379106.1"/>
    <property type="molecule type" value="Genomic_DNA"/>
</dbReference>
<dbReference type="Pfam" id="PF11142">
    <property type="entry name" value="DUF2917"/>
    <property type="match status" value="1"/>
</dbReference>
<evidence type="ECO:0000313" key="2">
    <source>
        <dbReference type="Proteomes" id="UP001180487"/>
    </source>
</evidence>
<protein>
    <recommendedName>
        <fullName evidence="3">DUF2917 domain-containing protein</fullName>
    </recommendedName>
</protein>